<feature type="domain" description="NAD/GMP synthase" evidence="11">
    <location>
        <begin position="19"/>
        <end position="258"/>
    </location>
</feature>
<dbReference type="GO" id="GO:0046872">
    <property type="term" value="F:metal ion binding"/>
    <property type="evidence" value="ECO:0007669"/>
    <property type="project" value="UniProtKB-KW"/>
</dbReference>
<name>G4RK23_THETK</name>
<dbReference type="NCBIfam" id="TIGR00552">
    <property type="entry name" value="nadE"/>
    <property type="match status" value="1"/>
</dbReference>
<dbReference type="PaxDb" id="768679-TTX_1283"/>
<dbReference type="HAMAP" id="MF_00193">
    <property type="entry name" value="NadE_ammonia_dep"/>
    <property type="match status" value="1"/>
</dbReference>
<comment type="function">
    <text evidence="8">Catalyzes the ATP-dependent amidation of deamido-NAD to form NAD. Uses ammonia as a nitrogen source.</text>
</comment>
<evidence type="ECO:0000256" key="1">
    <source>
        <dbReference type="ARBA" id="ARBA00005859"/>
    </source>
</evidence>
<feature type="binding site" evidence="8">
    <location>
        <position position="148"/>
    </location>
    <ligand>
        <name>Mg(2+)</name>
        <dbReference type="ChEBI" id="CHEBI:18420"/>
    </ligand>
</feature>
<dbReference type="GO" id="GO:0008795">
    <property type="term" value="F:NAD+ synthase activity"/>
    <property type="evidence" value="ECO:0007669"/>
    <property type="project" value="UniProtKB-UniRule"/>
</dbReference>
<dbReference type="HOGENOM" id="CLU_059327_1_1_2"/>
<dbReference type="EMBL" id="FN869859">
    <property type="protein sequence ID" value="CCC81918.1"/>
    <property type="molecule type" value="Genomic_DNA"/>
</dbReference>
<dbReference type="FunFam" id="3.40.50.620:FF:000106">
    <property type="entry name" value="Glutamine-dependent NAD(+) synthetase"/>
    <property type="match status" value="1"/>
</dbReference>
<keyword evidence="4 8" id="KW-0547">Nucleotide-binding</keyword>
<keyword evidence="7 8" id="KW-0520">NAD</keyword>
<dbReference type="SUPFAM" id="SSF52402">
    <property type="entry name" value="Adenine nucleotide alpha hydrolases-like"/>
    <property type="match status" value="1"/>
</dbReference>
<dbReference type="Gene3D" id="3.40.50.620">
    <property type="entry name" value="HUPs"/>
    <property type="match status" value="1"/>
</dbReference>
<dbReference type="UniPathway" id="UPA00253">
    <property type="reaction ID" value="UER00333"/>
</dbReference>
<dbReference type="EC" id="6.3.1.5" evidence="8 10"/>
<keyword evidence="5 8" id="KW-0067">ATP-binding</keyword>
<dbReference type="PATRIC" id="fig|768679.9.peg.1298"/>
<organism evidence="12 13">
    <name type="scientific">Thermoproteus tenax (strain ATCC 35583 / DSM 2078 / JCM 9277 / NBRC 100435 / Kra 1)</name>
    <dbReference type="NCBI Taxonomy" id="768679"/>
    <lineage>
        <taxon>Archaea</taxon>
        <taxon>Thermoproteota</taxon>
        <taxon>Thermoprotei</taxon>
        <taxon>Thermoproteales</taxon>
        <taxon>Thermoproteaceae</taxon>
        <taxon>Thermoproteus</taxon>
    </lineage>
</organism>
<dbReference type="InterPro" id="IPR003694">
    <property type="entry name" value="NAD_synthase"/>
</dbReference>
<dbReference type="OrthoDB" id="39312at2157"/>
<evidence type="ECO:0000313" key="12">
    <source>
        <dbReference type="EMBL" id="CCC81918.1"/>
    </source>
</evidence>
<dbReference type="Pfam" id="PF02540">
    <property type="entry name" value="NAD_synthase"/>
    <property type="match status" value="1"/>
</dbReference>
<keyword evidence="13" id="KW-1185">Reference proteome</keyword>
<evidence type="ECO:0000256" key="7">
    <source>
        <dbReference type="ARBA" id="ARBA00023027"/>
    </source>
</evidence>
<feature type="binding site" description="in other chain" evidence="8">
    <location>
        <position position="123"/>
    </location>
    <ligand>
        <name>deamido-NAD(+)</name>
        <dbReference type="ChEBI" id="CHEBI:58437"/>
        <note>ligand shared between two neighboring subunits</note>
    </ligand>
</feature>
<dbReference type="GO" id="GO:0005737">
    <property type="term" value="C:cytoplasm"/>
    <property type="evidence" value="ECO:0007669"/>
    <property type="project" value="InterPro"/>
</dbReference>
<proteinExistence type="inferred from homology"/>
<evidence type="ECO:0000256" key="8">
    <source>
        <dbReference type="HAMAP-Rule" id="MF_00193"/>
    </source>
</evidence>
<sequence>MITLADVISAINYSRAKDEITNFIARYISEARVKGAVVGVSGGVDSCTTLALTAEALGPRKVTALVLPSGFTPRQDVEDAVALAKRLGVRHYVISIDQLLSAFSYLPIYDENDAVARGNLMARIRMAVLYYYANKNNLLVVGTGDKSELMLGYFTKYGDGGVDILPIGDLYKTQVREMAKFLGLPESIALKPSAPRLWAGHTAEGELGLKYGEVDLVLYAYELGIPKEDIPRETGVSKTKVETILRRVRQNAHKRAPPPVAQLDKAKQYVVRRSF</sequence>
<feature type="binding site" description="in other chain" evidence="8">
    <location>
        <position position="156"/>
    </location>
    <ligand>
        <name>deamido-NAD(+)</name>
        <dbReference type="ChEBI" id="CHEBI:58437"/>
        <note>ligand shared between two neighboring subunits</note>
    </ligand>
</feature>
<dbReference type="GO" id="GO:0003952">
    <property type="term" value="F:NAD+ synthase (glutamine-hydrolyzing) activity"/>
    <property type="evidence" value="ECO:0007669"/>
    <property type="project" value="InterPro"/>
</dbReference>
<keyword evidence="2 8" id="KW-0436">Ligase</keyword>
<dbReference type="Proteomes" id="UP000002654">
    <property type="component" value="Chromosome"/>
</dbReference>
<dbReference type="GO" id="GO:0005524">
    <property type="term" value="F:ATP binding"/>
    <property type="evidence" value="ECO:0007669"/>
    <property type="project" value="UniProtKB-UniRule"/>
</dbReference>
<keyword evidence="3 8" id="KW-0479">Metal-binding</keyword>
<keyword evidence="6 8" id="KW-0460">Magnesium</keyword>
<dbReference type="PANTHER" id="PTHR23090:SF9">
    <property type="entry name" value="GLUTAMINE-DEPENDENT NAD(+) SYNTHETASE"/>
    <property type="match status" value="1"/>
</dbReference>
<comment type="caution">
    <text evidence="8">Lacks conserved residue(s) required for the propagation of feature annotation.</text>
</comment>
<dbReference type="InterPro" id="IPR022310">
    <property type="entry name" value="NAD/GMP_synthase"/>
</dbReference>
<dbReference type="CDD" id="cd00553">
    <property type="entry name" value="NAD_synthase"/>
    <property type="match status" value="1"/>
</dbReference>
<feature type="binding site" evidence="8">
    <location>
        <begin position="39"/>
        <end position="46"/>
    </location>
    <ligand>
        <name>ATP</name>
        <dbReference type="ChEBI" id="CHEBI:30616"/>
    </ligand>
</feature>
<dbReference type="GeneID" id="11262163"/>
<comment type="catalytic activity">
    <reaction evidence="8 10">
        <text>deamido-NAD(+) + NH4(+) + ATP = AMP + diphosphate + NAD(+) + H(+)</text>
        <dbReference type="Rhea" id="RHEA:21188"/>
        <dbReference type="ChEBI" id="CHEBI:15378"/>
        <dbReference type="ChEBI" id="CHEBI:28938"/>
        <dbReference type="ChEBI" id="CHEBI:30616"/>
        <dbReference type="ChEBI" id="CHEBI:33019"/>
        <dbReference type="ChEBI" id="CHEBI:57540"/>
        <dbReference type="ChEBI" id="CHEBI:58437"/>
        <dbReference type="ChEBI" id="CHEBI:456215"/>
        <dbReference type="EC" id="6.3.1.5"/>
    </reaction>
</comment>
<feature type="binding site" evidence="8">
    <location>
        <position position="143"/>
    </location>
    <ligand>
        <name>ATP</name>
        <dbReference type="ChEBI" id="CHEBI:30616"/>
    </ligand>
</feature>
<evidence type="ECO:0000259" key="11">
    <source>
        <dbReference type="Pfam" id="PF02540"/>
    </source>
</evidence>
<comment type="pathway">
    <text evidence="8">Cofactor biosynthesis; NAD(+) biosynthesis; NAD(+) from deamido-NAD(+) (ammonia route): step 1/1.</text>
</comment>
<dbReference type="eggNOG" id="arCOG00069">
    <property type="taxonomic scope" value="Archaea"/>
</dbReference>
<feature type="binding site" description="in other chain" evidence="8">
    <location>
        <begin position="253"/>
        <end position="254"/>
    </location>
    <ligand>
        <name>deamido-NAD(+)</name>
        <dbReference type="ChEBI" id="CHEBI:58437"/>
        <note>ligand shared between two neighboring subunits</note>
    </ligand>
</feature>
<dbReference type="KEGG" id="ttn:TTX_1283"/>
<evidence type="ECO:0000256" key="9">
    <source>
        <dbReference type="RuleBase" id="RU003811"/>
    </source>
</evidence>
<evidence type="ECO:0000256" key="6">
    <source>
        <dbReference type="ARBA" id="ARBA00022842"/>
    </source>
</evidence>
<feature type="binding site" evidence="8">
    <location>
        <position position="172"/>
    </location>
    <ligand>
        <name>ATP</name>
        <dbReference type="ChEBI" id="CHEBI:30616"/>
    </ligand>
</feature>
<gene>
    <name evidence="8 12" type="primary">nadE</name>
    <name evidence="12" type="ordered locus">TTX_1283</name>
</gene>
<dbReference type="PANTHER" id="PTHR23090">
    <property type="entry name" value="NH 3 /GLUTAMINE-DEPENDENT NAD + SYNTHETASE"/>
    <property type="match status" value="1"/>
</dbReference>
<evidence type="ECO:0000256" key="10">
    <source>
        <dbReference type="RuleBase" id="RU003812"/>
    </source>
</evidence>
<dbReference type="NCBIfam" id="NF010587">
    <property type="entry name" value="PRK13980.1"/>
    <property type="match status" value="1"/>
</dbReference>
<dbReference type="GO" id="GO:0004359">
    <property type="term" value="F:glutaminase activity"/>
    <property type="evidence" value="ECO:0007669"/>
    <property type="project" value="InterPro"/>
</dbReference>
<feature type="binding site" evidence="8">
    <location>
        <position position="163"/>
    </location>
    <ligand>
        <name>deamido-NAD(+)</name>
        <dbReference type="ChEBI" id="CHEBI:58437"/>
        <note>ligand shared between two neighboring subunits</note>
    </ligand>
</feature>
<dbReference type="GO" id="GO:0009435">
    <property type="term" value="P:NAD+ biosynthetic process"/>
    <property type="evidence" value="ECO:0007669"/>
    <property type="project" value="UniProtKB-UniRule"/>
</dbReference>
<dbReference type="RefSeq" id="WP_014127173.1">
    <property type="nucleotide sequence ID" value="NC_016070.1"/>
</dbReference>
<protein>
    <recommendedName>
        <fullName evidence="8 10">NH(3)-dependent NAD(+) synthetase</fullName>
        <ecNumber evidence="8 10">6.3.1.5</ecNumber>
    </recommendedName>
</protein>
<dbReference type="STRING" id="768679.TTX_1283"/>
<evidence type="ECO:0000256" key="4">
    <source>
        <dbReference type="ARBA" id="ARBA00022741"/>
    </source>
</evidence>
<accession>G4RK23</accession>
<evidence type="ECO:0000256" key="2">
    <source>
        <dbReference type="ARBA" id="ARBA00022598"/>
    </source>
</evidence>
<evidence type="ECO:0000256" key="3">
    <source>
        <dbReference type="ARBA" id="ARBA00022723"/>
    </source>
</evidence>
<comment type="subunit">
    <text evidence="8">Homodimer.</text>
</comment>
<reference evidence="12 13" key="1">
    <citation type="journal article" date="2011" name="PLoS ONE">
        <title>The complete genome sequence of Thermoproteus tenax: a physiologically versatile member of the Crenarchaeota.</title>
        <authorList>
            <person name="Siebers B."/>
            <person name="Zaparty M."/>
            <person name="Raddatz G."/>
            <person name="Tjaden B."/>
            <person name="Albers S.V."/>
            <person name="Bell S.D."/>
            <person name="Blombach F."/>
            <person name="Kletzin A."/>
            <person name="Kyrpides N."/>
            <person name="Lanz C."/>
            <person name="Plagens A."/>
            <person name="Rampp M."/>
            <person name="Rosinus A."/>
            <person name="von Jan M."/>
            <person name="Makarova K.S."/>
            <person name="Klenk H.P."/>
            <person name="Schuster S.C."/>
            <person name="Hensel R."/>
        </authorList>
    </citation>
    <scope>NUCLEOTIDE SEQUENCE [LARGE SCALE GENOMIC DNA]</scope>
    <source>
        <strain evidence="13">ATCC 35583 / DSM 2078 / JCM 9277 / NBRC 100435 / Kra 1</strain>
    </source>
</reference>
<evidence type="ECO:0000256" key="5">
    <source>
        <dbReference type="ARBA" id="ARBA00022840"/>
    </source>
</evidence>
<dbReference type="InterPro" id="IPR022926">
    <property type="entry name" value="NH(3)-dep_NAD(+)_synth"/>
</dbReference>
<feature type="binding site" evidence="8">
    <location>
        <position position="45"/>
    </location>
    <ligand>
        <name>Mg(2+)</name>
        <dbReference type="ChEBI" id="CHEBI:18420"/>
    </ligand>
</feature>
<dbReference type="AlphaFoldDB" id="G4RK23"/>
<evidence type="ECO:0000313" key="13">
    <source>
        <dbReference type="Proteomes" id="UP000002654"/>
    </source>
</evidence>
<comment type="similarity">
    <text evidence="1 8 9">Belongs to the NAD synthetase family.</text>
</comment>
<dbReference type="InterPro" id="IPR014729">
    <property type="entry name" value="Rossmann-like_a/b/a_fold"/>
</dbReference>